<dbReference type="PANTHER" id="PTHR30558:SF13">
    <property type="entry name" value="BIOPOLYMER TRANSPORT PROTEIN EXBD2"/>
    <property type="match status" value="1"/>
</dbReference>
<protein>
    <submittedName>
        <fullName evidence="9">Biopolymer transport protein ExbD</fullName>
    </submittedName>
</protein>
<keyword evidence="10" id="KW-1185">Reference proteome</keyword>
<feature type="transmembrane region" description="Helical" evidence="8">
    <location>
        <begin position="20"/>
        <end position="38"/>
    </location>
</feature>
<keyword evidence="5 8" id="KW-1133">Transmembrane helix</keyword>
<proteinExistence type="inferred from homology"/>
<dbReference type="Proteomes" id="UP001253595">
    <property type="component" value="Unassembled WGS sequence"/>
</dbReference>
<evidence type="ECO:0000256" key="1">
    <source>
        <dbReference type="ARBA" id="ARBA00004162"/>
    </source>
</evidence>
<name>A0ABU1USW4_9GAMM</name>
<evidence type="ECO:0000256" key="7">
    <source>
        <dbReference type="RuleBase" id="RU003879"/>
    </source>
</evidence>
<dbReference type="InterPro" id="IPR003400">
    <property type="entry name" value="ExbD"/>
</dbReference>
<keyword evidence="7" id="KW-0653">Protein transport</keyword>
<evidence type="ECO:0000256" key="2">
    <source>
        <dbReference type="ARBA" id="ARBA00005811"/>
    </source>
</evidence>
<evidence type="ECO:0000256" key="3">
    <source>
        <dbReference type="ARBA" id="ARBA00022475"/>
    </source>
</evidence>
<evidence type="ECO:0000313" key="9">
    <source>
        <dbReference type="EMBL" id="MDR7088275.1"/>
    </source>
</evidence>
<dbReference type="RefSeq" id="WP_310067691.1">
    <property type="nucleotide sequence ID" value="NZ_JAVDVX010000001.1"/>
</dbReference>
<sequence length="134" mass="14886">MSRKNPRPEEEAQAIDLTPMLDVVFIMLIFFIVTATFIKETGKEVSRPDANTAEDKPNASILIAIGPDNEIWMDKKEIDPRNVRQAIERMRADNPKGSVSIQADKESDLKFVVDVANAARKAGVTDISVSTEKN</sequence>
<comment type="subcellular location">
    <subcellularLocation>
        <location evidence="1">Cell membrane</location>
        <topology evidence="1">Single-pass membrane protein</topology>
    </subcellularLocation>
    <subcellularLocation>
        <location evidence="7">Cell membrane</location>
        <topology evidence="7">Single-pass type II membrane protein</topology>
    </subcellularLocation>
</comment>
<evidence type="ECO:0000256" key="5">
    <source>
        <dbReference type="ARBA" id="ARBA00022989"/>
    </source>
</evidence>
<evidence type="ECO:0000256" key="4">
    <source>
        <dbReference type="ARBA" id="ARBA00022692"/>
    </source>
</evidence>
<keyword evidence="3" id="KW-1003">Cell membrane</keyword>
<reference evidence="9 10" key="1">
    <citation type="submission" date="2023-07" db="EMBL/GenBank/DDBJ databases">
        <title>Sorghum-associated microbial communities from plants grown in Nebraska, USA.</title>
        <authorList>
            <person name="Schachtman D."/>
        </authorList>
    </citation>
    <scope>NUCLEOTIDE SEQUENCE [LARGE SCALE GENOMIC DNA]</scope>
    <source>
        <strain evidence="9 10">BE190</strain>
    </source>
</reference>
<evidence type="ECO:0000256" key="6">
    <source>
        <dbReference type="ARBA" id="ARBA00023136"/>
    </source>
</evidence>
<keyword evidence="7" id="KW-0813">Transport</keyword>
<keyword evidence="6 8" id="KW-0472">Membrane</keyword>
<comment type="caution">
    <text evidence="9">The sequence shown here is derived from an EMBL/GenBank/DDBJ whole genome shotgun (WGS) entry which is preliminary data.</text>
</comment>
<dbReference type="PANTHER" id="PTHR30558">
    <property type="entry name" value="EXBD MEMBRANE COMPONENT OF PMF-DRIVEN MACROMOLECULE IMPORT SYSTEM"/>
    <property type="match status" value="1"/>
</dbReference>
<comment type="similarity">
    <text evidence="2 7">Belongs to the ExbD/TolR family.</text>
</comment>
<dbReference type="Pfam" id="PF02472">
    <property type="entry name" value="ExbD"/>
    <property type="match status" value="1"/>
</dbReference>
<evidence type="ECO:0000313" key="10">
    <source>
        <dbReference type="Proteomes" id="UP001253595"/>
    </source>
</evidence>
<accession>A0ABU1USW4</accession>
<dbReference type="Gene3D" id="3.30.420.270">
    <property type="match status" value="1"/>
</dbReference>
<evidence type="ECO:0000256" key="8">
    <source>
        <dbReference type="SAM" id="Phobius"/>
    </source>
</evidence>
<dbReference type="EMBL" id="JAVDVX010000001">
    <property type="protein sequence ID" value="MDR7088275.1"/>
    <property type="molecule type" value="Genomic_DNA"/>
</dbReference>
<organism evidence="9 10">
    <name type="scientific">Cellvibrio fibrivorans</name>
    <dbReference type="NCBI Taxonomy" id="126350"/>
    <lineage>
        <taxon>Bacteria</taxon>
        <taxon>Pseudomonadati</taxon>
        <taxon>Pseudomonadota</taxon>
        <taxon>Gammaproteobacteria</taxon>
        <taxon>Cellvibrionales</taxon>
        <taxon>Cellvibrionaceae</taxon>
        <taxon>Cellvibrio</taxon>
    </lineage>
</organism>
<gene>
    <name evidence="9" type="ORF">J2X05_000278</name>
</gene>
<keyword evidence="4 7" id="KW-0812">Transmembrane</keyword>